<protein>
    <submittedName>
        <fullName evidence="11">Membrane channel protein</fullName>
    </submittedName>
</protein>
<dbReference type="RefSeq" id="WP_051920887.1">
    <property type="nucleotide sequence ID" value="NZ_JGYV01000010.1"/>
</dbReference>
<evidence type="ECO:0000256" key="9">
    <source>
        <dbReference type="SAM" id="MobiDB-lite"/>
    </source>
</evidence>
<comment type="subcellular location">
    <subcellularLocation>
        <location evidence="1">Cell membrane</location>
        <topology evidence="1">Multi-pass membrane protein</topology>
    </subcellularLocation>
</comment>
<dbReference type="PANTHER" id="PTHR19139">
    <property type="entry name" value="AQUAPORIN TRANSPORTER"/>
    <property type="match status" value="1"/>
</dbReference>
<evidence type="ECO:0000256" key="4">
    <source>
        <dbReference type="ARBA" id="ARBA00022475"/>
    </source>
</evidence>
<evidence type="ECO:0000256" key="8">
    <source>
        <dbReference type="RuleBase" id="RU000477"/>
    </source>
</evidence>
<dbReference type="SUPFAM" id="SSF81338">
    <property type="entry name" value="Aquaporin-like"/>
    <property type="match status" value="1"/>
</dbReference>
<dbReference type="PANTHER" id="PTHR19139:SF199">
    <property type="entry name" value="MIP17260P"/>
    <property type="match status" value="1"/>
</dbReference>
<proteinExistence type="inferred from homology"/>
<keyword evidence="4" id="KW-1003">Cell membrane</keyword>
<dbReference type="PROSITE" id="PS00221">
    <property type="entry name" value="MIP"/>
    <property type="match status" value="1"/>
</dbReference>
<evidence type="ECO:0000256" key="7">
    <source>
        <dbReference type="ARBA" id="ARBA00023136"/>
    </source>
</evidence>
<comment type="similarity">
    <text evidence="2 8">Belongs to the MIP/aquaporin (TC 1.A.8) family.</text>
</comment>
<dbReference type="InterPro" id="IPR023271">
    <property type="entry name" value="Aquaporin-like"/>
</dbReference>
<dbReference type="InterPro" id="IPR022357">
    <property type="entry name" value="MIP_CS"/>
</dbReference>
<comment type="caution">
    <text evidence="11">The sequence shown here is derived from an EMBL/GenBank/DDBJ whole genome shotgun (WGS) entry which is preliminary data.</text>
</comment>
<evidence type="ECO:0000256" key="5">
    <source>
        <dbReference type="ARBA" id="ARBA00022692"/>
    </source>
</evidence>
<dbReference type="GO" id="GO:0015250">
    <property type="term" value="F:water channel activity"/>
    <property type="evidence" value="ECO:0007669"/>
    <property type="project" value="TreeGrafter"/>
</dbReference>
<feature type="transmembrane region" description="Helical" evidence="10">
    <location>
        <begin position="51"/>
        <end position="69"/>
    </location>
</feature>
<sequence length="319" mass="33282">MTAVETNATPSTKPAHGLWARLGAEFVGSLFICFAIYIMSTFGTLFFSVNLAYLALGAGVVYAAVTAIFGKISGGQFNPAVTVAAMLTSKTKVLEGFGYIVAQVLGAICAGGLLSFMLPTADAVPSSQWYMLAVNGFDQGSLSYMYLNQYGMTYGIAMAIIIELIASAIVVAAALQSMKGDGSPTRSHTVTMGLAYAAATAMAFPVTNGAVNPIRATGIAIFAQGKGLEVEPLAQLWVFWVSSILAAALVALVIIVAQLLASNKDEGETSDVAEAAMLEDGMDGRDVPDGNETLMAVEYSDGSSHSVVEQEDADVEHQE</sequence>
<evidence type="ECO:0000256" key="3">
    <source>
        <dbReference type="ARBA" id="ARBA00022448"/>
    </source>
</evidence>
<dbReference type="STRING" id="1688.BCUN_0798"/>
<dbReference type="PRINTS" id="PR00783">
    <property type="entry name" value="MINTRINSICP"/>
</dbReference>
<dbReference type="InterPro" id="IPR000425">
    <property type="entry name" value="MIP"/>
</dbReference>
<evidence type="ECO:0000313" key="11">
    <source>
        <dbReference type="EMBL" id="KFI62965.1"/>
    </source>
</evidence>
<dbReference type="EMBL" id="JGYV01000010">
    <property type="protein sequence ID" value="KFI62965.1"/>
    <property type="molecule type" value="Genomic_DNA"/>
</dbReference>
<evidence type="ECO:0000256" key="6">
    <source>
        <dbReference type="ARBA" id="ARBA00022989"/>
    </source>
</evidence>
<dbReference type="Proteomes" id="UP000029067">
    <property type="component" value="Unassembled WGS sequence"/>
</dbReference>
<dbReference type="Gene3D" id="1.20.1080.10">
    <property type="entry name" value="Glycerol uptake facilitator protein"/>
    <property type="match status" value="1"/>
</dbReference>
<dbReference type="eggNOG" id="COG0580">
    <property type="taxonomic scope" value="Bacteria"/>
</dbReference>
<dbReference type="Pfam" id="PF00230">
    <property type="entry name" value="MIP"/>
    <property type="match status" value="1"/>
</dbReference>
<keyword evidence="3 8" id="KW-0813">Transport</keyword>
<feature type="transmembrane region" description="Helical" evidence="10">
    <location>
        <begin position="153"/>
        <end position="175"/>
    </location>
</feature>
<gene>
    <name evidence="11" type="ORF">BCUN_0798</name>
</gene>
<name>A0A087AW15_9BIFI</name>
<feature type="transmembrane region" description="Helical" evidence="10">
    <location>
        <begin position="18"/>
        <end position="39"/>
    </location>
</feature>
<evidence type="ECO:0000313" key="12">
    <source>
        <dbReference type="Proteomes" id="UP000029067"/>
    </source>
</evidence>
<dbReference type="OrthoDB" id="9807293at2"/>
<keyword evidence="7 10" id="KW-0472">Membrane</keyword>
<dbReference type="AlphaFoldDB" id="A0A087AW15"/>
<keyword evidence="5 8" id="KW-0812">Transmembrane</keyword>
<evidence type="ECO:0000256" key="10">
    <source>
        <dbReference type="SAM" id="Phobius"/>
    </source>
</evidence>
<dbReference type="InterPro" id="IPR034294">
    <property type="entry name" value="Aquaporin_transptr"/>
</dbReference>
<evidence type="ECO:0000256" key="1">
    <source>
        <dbReference type="ARBA" id="ARBA00004651"/>
    </source>
</evidence>
<feature type="transmembrane region" description="Helical" evidence="10">
    <location>
        <begin position="96"/>
        <end position="117"/>
    </location>
</feature>
<reference evidence="11 12" key="1">
    <citation type="submission" date="2014-03" db="EMBL/GenBank/DDBJ databases">
        <title>Genomics of Bifidobacteria.</title>
        <authorList>
            <person name="Ventura M."/>
            <person name="Milani C."/>
            <person name="Lugli G.A."/>
        </authorList>
    </citation>
    <scope>NUCLEOTIDE SEQUENCE [LARGE SCALE GENOMIC DNA]</scope>
    <source>
        <strain evidence="11 12">LMG 10738</strain>
    </source>
</reference>
<accession>A0A087AW15</accession>
<feature type="region of interest" description="Disordered" evidence="9">
    <location>
        <begin position="278"/>
        <end position="319"/>
    </location>
</feature>
<keyword evidence="12" id="KW-1185">Reference proteome</keyword>
<feature type="compositionally biased region" description="Acidic residues" evidence="9">
    <location>
        <begin position="309"/>
        <end position="319"/>
    </location>
</feature>
<organism evidence="11 12">
    <name type="scientific">Bifidobacterium cuniculi</name>
    <dbReference type="NCBI Taxonomy" id="1688"/>
    <lineage>
        <taxon>Bacteria</taxon>
        <taxon>Bacillati</taxon>
        <taxon>Actinomycetota</taxon>
        <taxon>Actinomycetes</taxon>
        <taxon>Bifidobacteriales</taxon>
        <taxon>Bifidobacteriaceae</taxon>
        <taxon>Bifidobacterium</taxon>
    </lineage>
</organism>
<feature type="transmembrane region" description="Helical" evidence="10">
    <location>
        <begin position="187"/>
        <end position="206"/>
    </location>
</feature>
<feature type="transmembrane region" description="Helical" evidence="10">
    <location>
        <begin position="237"/>
        <end position="261"/>
    </location>
</feature>
<keyword evidence="6 10" id="KW-1133">Transmembrane helix</keyword>
<dbReference type="GO" id="GO:0005886">
    <property type="term" value="C:plasma membrane"/>
    <property type="evidence" value="ECO:0007669"/>
    <property type="project" value="UniProtKB-SubCell"/>
</dbReference>
<evidence type="ECO:0000256" key="2">
    <source>
        <dbReference type="ARBA" id="ARBA00006175"/>
    </source>
</evidence>